<dbReference type="RefSeq" id="WP_216000821.1">
    <property type="nucleotide sequence ID" value="NZ_JBHRYN010000007.1"/>
</dbReference>
<dbReference type="Proteomes" id="UP001595710">
    <property type="component" value="Unassembled WGS sequence"/>
</dbReference>
<protein>
    <submittedName>
        <fullName evidence="1">Class I SAM-dependent methyltransferase</fullName>
        <ecNumber evidence="1">2.1.1.-</ecNumber>
    </submittedName>
</protein>
<dbReference type="EMBL" id="JBHRYN010000007">
    <property type="protein sequence ID" value="MFC3701057.1"/>
    <property type="molecule type" value="Genomic_DNA"/>
</dbReference>
<keyword evidence="1" id="KW-0808">Transferase</keyword>
<proteinExistence type="predicted"/>
<dbReference type="CDD" id="cd02440">
    <property type="entry name" value="AdoMet_MTases"/>
    <property type="match status" value="1"/>
</dbReference>
<dbReference type="Pfam" id="PF13489">
    <property type="entry name" value="Methyltransf_23"/>
    <property type="match status" value="1"/>
</dbReference>
<organism evidence="1 2">
    <name type="scientific">Reinekea marina</name>
    <dbReference type="NCBI Taxonomy" id="1310421"/>
    <lineage>
        <taxon>Bacteria</taxon>
        <taxon>Pseudomonadati</taxon>
        <taxon>Pseudomonadota</taxon>
        <taxon>Gammaproteobacteria</taxon>
        <taxon>Oceanospirillales</taxon>
        <taxon>Saccharospirillaceae</taxon>
        <taxon>Reinekea</taxon>
    </lineage>
</organism>
<dbReference type="EC" id="2.1.1.-" evidence="1"/>
<keyword evidence="2" id="KW-1185">Reference proteome</keyword>
<comment type="caution">
    <text evidence="1">The sequence shown here is derived from an EMBL/GenBank/DDBJ whole genome shotgun (WGS) entry which is preliminary data.</text>
</comment>
<evidence type="ECO:0000313" key="1">
    <source>
        <dbReference type="EMBL" id="MFC3701057.1"/>
    </source>
</evidence>
<accession>A0ABV7WPT2</accession>
<keyword evidence="1" id="KW-0489">Methyltransferase</keyword>
<dbReference type="GO" id="GO:0032259">
    <property type="term" value="P:methylation"/>
    <property type="evidence" value="ECO:0007669"/>
    <property type="project" value="UniProtKB-KW"/>
</dbReference>
<evidence type="ECO:0000313" key="2">
    <source>
        <dbReference type="Proteomes" id="UP001595710"/>
    </source>
</evidence>
<gene>
    <name evidence="1" type="ORF">ACFOND_05320</name>
</gene>
<sequence>MPSSLLGIRCPLCRHNTTFYHQDKKRRYVQCTLCHLVLADPEQRLSPEQEKQEYDLHENSLEDSGYHRFLSRIVPPIVNLIGTDKSLLDFGCGPAPALAEQFKERGYSVSLYDVFYHHSPETLEQTYDAITLTEVIEHLHNPKQVIDQLWRILKPGGVLAIMTQRVISLERFKQWQYKNDPTHVCFFHEESFTWLASYLSAQALTFYDRDIVLITKPD</sequence>
<name>A0ABV7WPT2_9GAMM</name>
<reference evidence="2" key="1">
    <citation type="journal article" date="2019" name="Int. J. Syst. Evol. Microbiol.">
        <title>The Global Catalogue of Microorganisms (GCM) 10K type strain sequencing project: providing services to taxonomists for standard genome sequencing and annotation.</title>
        <authorList>
            <consortium name="The Broad Institute Genomics Platform"/>
            <consortium name="The Broad Institute Genome Sequencing Center for Infectious Disease"/>
            <person name="Wu L."/>
            <person name="Ma J."/>
        </authorList>
    </citation>
    <scope>NUCLEOTIDE SEQUENCE [LARGE SCALE GENOMIC DNA]</scope>
    <source>
        <strain evidence="2">CECT 8288</strain>
    </source>
</reference>
<dbReference type="GO" id="GO:0008168">
    <property type="term" value="F:methyltransferase activity"/>
    <property type="evidence" value="ECO:0007669"/>
    <property type="project" value="UniProtKB-KW"/>
</dbReference>